<dbReference type="Proteomes" id="UP000192923">
    <property type="component" value="Unassembled WGS sequence"/>
</dbReference>
<feature type="chain" id="PRO_5011006663" description="Prealbumin-like fold domain-containing protein" evidence="1">
    <location>
        <begin position="24"/>
        <end position="294"/>
    </location>
</feature>
<sequence length="294" mass="30895">MKHCLPFQAGAVLALCLAQPALAHVQYLDLDAAPSLVTTTFSGAAITDPCASYSSGCQSANDLTDFGWINGTLATLGDSHMLSVNAKFWKFHLSQTSTVTITFTQGQAKLDPAFSLYSGLLPTGSHDDTSYDSLNGTNTVDAPPGGTPCNPHNGYRDTTTHCATGGVNYWGQFDAFADWSMANNSSTWAKITYVTSVSNYGNSNFNGLTPGISGISLHYTGNQNTTADTGESVTISNLPAGDYTIAGAGEVCTATPTTILGSTYTKLTQYNNNTGITCATGSRYYGTVTYTHTP</sequence>
<dbReference type="STRING" id="1760988.SAMN02949497_3196"/>
<name>A0A1Y6CZQ0_9GAMM</name>
<keyword evidence="1" id="KW-0732">Signal</keyword>
<keyword evidence="3" id="KW-1185">Reference proteome</keyword>
<proteinExistence type="predicted"/>
<protein>
    <recommendedName>
        <fullName evidence="4">Prealbumin-like fold domain-containing protein</fullName>
    </recommendedName>
</protein>
<evidence type="ECO:0000313" key="2">
    <source>
        <dbReference type="EMBL" id="SMF95821.1"/>
    </source>
</evidence>
<accession>A0A1Y6CZQ0</accession>
<feature type="signal peptide" evidence="1">
    <location>
        <begin position="1"/>
        <end position="23"/>
    </location>
</feature>
<dbReference type="OrthoDB" id="8559805at2"/>
<evidence type="ECO:0000256" key="1">
    <source>
        <dbReference type="SAM" id="SignalP"/>
    </source>
</evidence>
<gene>
    <name evidence="2" type="ORF">SAMN02949497_3196</name>
</gene>
<reference evidence="2 3" key="1">
    <citation type="submission" date="2016-12" db="EMBL/GenBank/DDBJ databases">
        <authorList>
            <person name="Song W.-J."/>
            <person name="Kurnit D.M."/>
        </authorList>
    </citation>
    <scope>NUCLEOTIDE SEQUENCE [LARGE SCALE GENOMIC DNA]</scope>
    <source>
        <strain evidence="2 3">175</strain>
    </source>
</reference>
<organism evidence="2 3">
    <name type="scientific">Methylomagnum ishizawai</name>
    <dbReference type="NCBI Taxonomy" id="1760988"/>
    <lineage>
        <taxon>Bacteria</taxon>
        <taxon>Pseudomonadati</taxon>
        <taxon>Pseudomonadota</taxon>
        <taxon>Gammaproteobacteria</taxon>
        <taxon>Methylococcales</taxon>
        <taxon>Methylococcaceae</taxon>
        <taxon>Methylomagnum</taxon>
    </lineage>
</organism>
<evidence type="ECO:0000313" key="3">
    <source>
        <dbReference type="Proteomes" id="UP000192923"/>
    </source>
</evidence>
<dbReference type="EMBL" id="FXAM01000001">
    <property type="protein sequence ID" value="SMF95821.1"/>
    <property type="molecule type" value="Genomic_DNA"/>
</dbReference>
<evidence type="ECO:0008006" key="4">
    <source>
        <dbReference type="Google" id="ProtNLM"/>
    </source>
</evidence>
<dbReference type="RefSeq" id="WP_085214365.1">
    <property type="nucleotide sequence ID" value="NZ_FXAM01000001.1"/>
</dbReference>
<dbReference type="AlphaFoldDB" id="A0A1Y6CZQ0"/>